<gene>
    <name evidence="1" type="ORF">T11_7295</name>
</gene>
<evidence type="ECO:0000313" key="1">
    <source>
        <dbReference type="EMBL" id="KRY63747.1"/>
    </source>
</evidence>
<name>A0A0V1DRZ6_9BILA</name>
<dbReference type="AlphaFoldDB" id="A0A0V1DRZ6"/>
<dbReference type="Proteomes" id="UP000055024">
    <property type="component" value="Unassembled WGS sequence"/>
</dbReference>
<sequence>MSMTHVSGLSSLWFLAIQAVSDMGFLSWSGPQVK</sequence>
<accession>A0A0V1DRZ6</accession>
<protein>
    <submittedName>
        <fullName evidence="1">Uncharacterized protein</fullName>
    </submittedName>
</protein>
<keyword evidence="2" id="KW-1185">Reference proteome</keyword>
<proteinExistence type="predicted"/>
<dbReference type="EMBL" id="JYDP01008328">
    <property type="protein sequence ID" value="KRY63747.1"/>
    <property type="molecule type" value="Genomic_DNA"/>
</dbReference>
<reference evidence="1 2" key="1">
    <citation type="submission" date="2015-01" db="EMBL/GenBank/DDBJ databases">
        <title>Evolution of Trichinella species and genotypes.</title>
        <authorList>
            <person name="Korhonen P.K."/>
            <person name="Edoardo P."/>
            <person name="Giuseppe L.R."/>
            <person name="Gasser R.B."/>
        </authorList>
    </citation>
    <scope>NUCLEOTIDE SEQUENCE [LARGE SCALE GENOMIC DNA]</scope>
    <source>
        <strain evidence="1">ISS1029</strain>
    </source>
</reference>
<comment type="caution">
    <text evidence="1">The sequence shown here is derived from an EMBL/GenBank/DDBJ whole genome shotgun (WGS) entry which is preliminary data.</text>
</comment>
<evidence type="ECO:0000313" key="2">
    <source>
        <dbReference type="Proteomes" id="UP000055024"/>
    </source>
</evidence>
<organism evidence="1 2">
    <name type="scientific">Trichinella zimbabwensis</name>
    <dbReference type="NCBI Taxonomy" id="268475"/>
    <lineage>
        <taxon>Eukaryota</taxon>
        <taxon>Metazoa</taxon>
        <taxon>Ecdysozoa</taxon>
        <taxon>Nematoda</taxon>
        <taxon>Enoplea</taxon>
        <taxon>Dorylaimia</taxon>
        <taxon>Trichinellida</taxon>
        <taxon>Trichinellidae</taxon>
        <taxon>Trichinella</taxon>
    </lineage>
</organism>